<organism evidence="9">
    <name type="scientific">Moorena producens (strain JHB)</name>
    <dbReference type="NCBI Taxonomy" id="1454205"/>
    <lineage>
        <taxon>Bacteria</taxon>
        <taxon>Bacillati</taxon>
        <taxon>Cyanobacteriota</taxon>
        <taxon>Cyanophyceae</taxon>
        <taxon>Coleofasciculales</taxon>
        <taxon>Coleofasciculaceae</taxon>
        <taxon>Moorena</taxon>
    </lineage>
</organism>
<dbReference type="AlphaFoldDB" id="A0A1D9GC45"/>
<dbReference type="SMART" id="SM00304">
    <property type="entry name" value="HAMP"/>
    <property type="match status" value="2"/>
</dbReference>
<dbReference type="PROSITE" id="PS50111">
    <property type="entry name" value="CHEMOTAXIS_TRANSDUC_2"/>
    <property type="match status" value="1"/>
</dbReference>
<evidence type="ECO:0000259" key="8">
    <source>
        <dbReference type="PROSITE" id="PS50885"/>
    </source>
</evidence>
<evidence type="ECO:0000259" key="6">
    <source>
        <dbReference type="PROSITE" id="PS50046"/>
    </source>
</evidence>
<accession>A0A1D9GC45</accession>
<feature type="transmembrane region" description="Helical" evidence="5">
    <location>
        <begin position="91"/>
        <end position="114"/>
    </location>
</feature>
<dbReference type="PANTHER" id="PTHR32089:SF114">
    <property type="entry name" value="METHYL-ACCEPTING CHEMOTAXIS PROTEIN MCPB"/>
    <property type="match status" value="1"/>
</dbReference>
<dbReference type="GO" id="GO:0006935">
    <property type="term" value="P:chemotaxis"/>
    <property type="evidence" value="ECO:0007669"/>
    <property type="project" value="InterPro"/>
</dbReference>
<dbReference type="SUPFAM" id="SSF58104">
    <property type="entry name" value="Methyl-accepting chemotaxis protein (MCP) signaling domain"/>
    <property type="match status" value="1"/>
</dbReference>
<dbReference type="PROSITE" id="PS50046">
    <property type="entry name" value="PHYTOCHROME_2"/>
    <property type="match status" value="1"/>
</dbReference>
<dbReference type="Gene3D" id="6.10.340.10">
    <property type="match status" value="1"/>
</dbReference>
<dbReference type="InterPro" id="IPR004089">
    <property type="entry name" value="MCPsignal_dom"/>
</dbReference>
<dbReference type="SMART" id="SM00065">
    <property type="entry name" value="GAF"/>
    <property type="match status" value="1"/>
</dbReference>
<evidence type="ECO:0000256" key="3">
    <source>
        <dbReference type="PROSITE-ProRule" id="PRU00284"/>
    </source>
</evidence>
<dbReference type="InterPro" id="IPR003660">
    <property type="entry name" value="HAMP_dom"/>
</dbReference>
<evidence type="ECO:0000313" key="9">
    <source>
        <dbReference type="EMBL" id="AOY84940.2"/>
    </source>
</evidence>
<dbReference type="CDD" id="cd11386">
    <property type="entry name" value="MCP_signal"/>
    <property type="match status" value="1"/>
</dbReference>
<keyword evidence="5" id="KW-1133">Transmembrane helix</keyword>
<dbReference type="GO" id="GO:0016020">
    <property type="term" value="C:membrane"/>
    <property type="evidence" value="ECO:0007669"/>
    <property type="project" value="InterPro"/>
</dbReference>
<comment type="similarity">
    <text evidence="2">Belongs to the methyl-accepting chemotaxis (MCP) protein family.</text>
</comment>
<dbReference type="InterPro" id="IPR016132">
    <property type="entry name" value="Phyto_chromo_attachment"/>
</dbReference>
<dbReference type="InterPro" id="IPR003018">
    <property type="entry name" value="GAF"/>
</dbReference>
<dbReference type="Gene3D" id="1.10.287.950">
    <property type="entry name" value="Methyl-accepting chemotaxis protein"/>
    <property type="match status" value="1"/>
</dbReference>
<feature type="domain" description="Phytochrome chromophore attachment site" evidence="6">
    <location>
        <begin position="527"/>
        <end position="663"/>
    </location>
</feature>
<dbReference type="PROSITE" id="PS50885">
    <property type="entry name" value="HAMP"/>
    <property type="match status" value="2"/>
</dbReference>
<dbReference type="InterPro" id="IPR004090">
    <property type="entry name" value="Chemotax_Me-accpt_rcpt"/>
</dbReference>
<reference evidence="9" key="2">
    <citation type="submission" date="2022-10" db="EMBL/GenBank/DDBJ databases">
        <authorList>
            <person name="Ngo T.-E."/>
        </authorList>
    </citation>
    <scope>NUCLEOTIDE SEQUENCE</scope>
    <source>
        <strain evidence="9">JHB</strain>
    </source>
</reference>
<name>A0A1D9GC45_MOOP1</name>
<keyword evidence="5" id="KW-0812">Transmembrane</keyword>
<dbReference type="Proteomes" id="UP000176944">
    <property type="component" value="Chromosome"/>
</dbReference>
<feature type="domain" description="Methyl-accepting transducer" evidence="7">
    <location>
        <begin position="745"/>
        <end position="981"/>
    </location>
</feature>
<dbReference type="Pfam" id="PF01590">
    <property type="entry name" value="GAF"/>
    <property type="match status" value="1"/>
</dbReference>
<evidence type="ECO:0000256" key="1">
    <source>
        <dbReference type="ARBA" id="ARBA00023224"/>
    </source>
</evidence>
<dbReference type="SMART" id="SM00283">
    <property type="entry name" value="MA"/>
    <property type="match status" value="1"/>
</dbReference>
<dbReference type="SUPFAM" id="SSF55781">
    <property type="entry name" value="GAF domain-like"/>
    <property type="match status" value="1"/>
</dbReference>
<feature type="domain" description="HAMP" evidence="8">
    <location>
        <begin position="689"/>
        <end position="740"/>
    </location>
</feature>
<dbReference type="SUPFAM" id="SSF158472">
    <property type="entry name" value="HAMP domain-like"/>
    <property type="match status" value="1"/>
</dbReference>
<dbReference type="EMBL" id="CP017708">
    <property type="protein sequence ID" value="AOY84940.2"/>
    <property type="molecule type" value="Genomic_DNA"/>
</dbReference>
<keyword evidence="5" id="KW-0472">Membrane</keyword>
<reference evidence="9" key="1">
    <citation type="journal article" date="2017" name="Proc. Natl. Acad. Sci. U.S.A.">
        <title>Comparative genomics uncovers the prolific and distinctive metabolic potential of the cyanobacterial genus Moorea.</title>
        <authorList>
            <person name="Leao T."/>
            <person name="Castelao G."/>
            <person name="Korobeynikov A."/>
            <person name="Monroe E.A."/>
            <person name="Podell S."/>
            <person name="Glukhov E."/>
            <person name="Allen E.E."/>
            <person name="Gerwick W.H."/>
            <person name="Gerwick L."/>
        </authorList>
    </citation>
    <scope>NUCLEOTIDE SEQUENCE</scope>
    <source>
        <strain evidence="9">JHB</strain>
    </source>
</reference>
<dbReference type="InterPro" id="IPR029016">
    <property type="entry name" value="GAF-like_dom_sf"/>
</dbReference>
<dbReference type="Pfam" id="PF00672">
    <property type="entry name" value="HAMP"/>
    <property type="match status" value="1"/>
</dbReference>
<keyword evidence="1 3" id="KW-0807">Transducer</keyword>
<evidence type="ECO:0000259" key="7">
    <source>
        <dbReference type="PROSITE" id="PS50111"/>
    </source>
</evidence>
<dbReference type="PANTHER" id="PTHR32089">
    <property type="entry name" value="METHYL-ACCEPTING CHEMOTAXIS PROTEIN MCPB"/>
    <property type="match status" value="1"/>
</dbReference>
<protein>
    <submittedName>
        <fullName evidence="9">Methyl-accepting chemotaxis protein</fullName>
    </submittedName>
</protein>
<evidence type="ECO:0000256" key="5">
    <source>
        <dbReference type="SAM" id="Phobius"/>
    </source>
</evidence>
<gene>
    <name evidence="9" type="ORF">BJP36_28620</name>
</gene>
<evidence type="ECO:0000256" key="4">
    <source>
        <dbReference type="SAM" id="MobiDB-lite"/>
    </source>
</evidence>
<feature type="domain" description="HAMP" evidence="8">
    <location>
        <begin position="451"/>
        <end position="503"/>
    </location>
</feature>
<dbReference type="Pfam" id="PF00015">
    <property type="entry name" value="MCPsignal"/>
    <property type="match status" value="1"/>
</dbReference>
<feature type="region of interest" description="Disordered" evidence="4">
    <location>
        <begin position="1"/>
        <end position="22"/>
    </location>
</feature>
<feature type="compositionally biased region" description="Low complexity" evidence="4">
    <location>
        <begin position="1"/>
        <end position="18"/>
    </location>
</feature>
<dbReference type="CDD" id="cd06225">
    <property type="entry name" value="HAMP"/>
    <property type="match status" value="1"/>
</dbReference>
<proteinExistence type="inferred from homology"/>
<feature type="transmembrane region" description="Helical" evidence="5">
    <location>
        <begin position="427"/>
        <end position="449"/>
    </location>
</feature>
<dbReference type="Gene3D" id="3.30.450.20">
    <property type="entry name" value="PAS domain"/>
    <property type="match status" value="1"/>
</dbReference>
<dbReference type="Gene3D" id="3.30.450.40">
    <property type="match status" value="1"/>
</dbReference>
<dbReference type="GO" id="GO:0007165">
    <property type="term" value="P:signal transduction"/>
    <property type="evidence" value="ECO:0007669"/>
    <property type="project" value="UniProtKB-KW"/>
</dbReference>
<evidence type="ECO:0000256" key="2">
    <source>
        <dbReference type="ARBA" id="ARBA00029447"/>
    </source>
</evidence>
<dbReference type="PRINTS" id="PR00260">
    <property type="entry name" value="CHEMTRNSDUCR"/>
</dbReference>
<dbReference type="FunFam" id="1.10.287.950:FF:000001">
    <property type="entry name" value="Methyl-accepting chemotaxis sensory transducer"/>
    <property type="match status" value="1"/>
</dbReference>
<sequence>MKKEPNNFNYQNGKKNNNSEMVKSKKALVKTLLPESTIPNVKLRVVQELTEAETEVNHLPDQDINVADQLLELVKTEKKNQRNKNTLSRQLLTTIMPTVLIPLTLASLVSYRIVHDHDKERNKLQQQEQALIAGEAASQLIKDTFTVPTLLASNPLVINAAHAGSKSAQQQELHKLAIDELELRFQNTKLLQPNPELNGYLKRIIKDLGLGELFVTDRYGYNIAYSNLTSDFVQRDEDWWQQAKRQGRWVSELDFDDSANVFGFDLAQAIKDPQSGEFLGVIKAVLPMNQLEQLFPYLEHIGLMGSQQVQLIDTSQGMVISTLTPQGSLDEEEIIGGEAVWEIAKFLVQAPTQLTINTKQDFNRFKAKYSLKEARLSTYTNKTGKQVKIVYFLYKDKFYTIVTNPQTDWVSVASVDKSEQQSAGNELILAFVLIALALGAVILVVVLLLSRRLSAPLSQLSDTAKEVAAGNLDAIAQPSGTAETQTLAHTFNKLVARIKVLVQDQSLEAKRAKQLKDITIQLTQALDLQEILDMVVRGSRQALDAERVVVYRFDPNWKGTVIAESVAAGWPQALGAEIADPCFAKNYVDKYIQGRVKATPNIYEAGLTRCHLKQLEPFGVKANLVTPIVVEGELLGLLIAHQCSEPRTWQASEIDFLTQVANQVGLTLDRINLLERQRIAEAEQRTAKEQLQKRALELLMEVDPVSKGDLSIRARVTADELGTVADSYNATIESLRKLVVQVQQATKQVTTTTTQDEAAIRELSTEALRQSEEITAALQRIQDMTTSTQAVAARASEAEAAVKQAAQTVQAGDTAMNRTVEGFMAIRETVGSTAKKVKRLGESSQKISKVVNLISNFAAQTNLLALNASIEAARAGEEGRGFAVVADEVRALAHQSAEATAEIEKIVAQIQMETNEVVAAMEAGTEQVVGGTKLVDDTRQSLNQITAVMVKINELVEAIATVTVEQTQASVSVTQTMTNVAAIANHTSIEANQVSHSFKQLLTVAEQLQDSVGKFKVS</sequence>
<dbReference type="GO" id="GO:0004888">
    <property type="term" value="F:transmembrane signaling receptor activity"/>
    <property type="evidence" value="ECO:0007669"/>
    <property type="project" value="InterPro"/>
</dbReference>